<feature type="domain" description="Acyl-CoA dehydrogenase/oxidase N-terminal" evidence="3">
    <location>
        <begin position="23"/>
        <end position="87"/>
    </location>
</feature>
<evidence type="ECO:0000256" key="1">
    <source>
        <dbReference type="ARBA" id="ARBA00023002"/>
    </source>
</evidence>
<dbReference type="SUPFAM" id="SSF47203">
    <property type="entry name" value="Acyl-CoA dehydrogenase C-terminal domain-like"/>
    <property type="match status" value="1"/>
</dbReference>
<evidence type="ECO:0000313" key="5">
    <source>
        <dbReference type="EMBL" id="SDO58781.1"/>
    </source>
</evidence>
<reference evidence="6" key="1">
    <citation type="submission" date="2016-10" db="EMBL/GenBank/DDBJ databases">
        <authorList>
            <person name="Varghese N."/>
            <person name="Submissions S."/>
        </authorList>
    </citation>
    <scope>NUCLEOTIDE SEQUENCE [LARGE SCALE GENOMIC DNA]</scope>
    <source>
        <strain evidence="6">CGMCC 4.6609</strain>
    </source>
</reference>
<dbReference type="InterPro" id="IPR036250">
    <property type="entry name" value="AcylCo_DH-like_C"/>
</dbReference>
<keyword evidence="1" id="KW-0560">Oxidoreductase</keyword>
<dbReference type="AlphaFoldDB" id="A0A1H0KSN4"/>
<dbReference type="Pfam" id="PF02771">
    <property type="entry name" value="Acyl-CoA_dh_N"/>
    <property type="match status" value="1"/>
</dbReference>
<evidence type="ECO:0000259" key="3">
    <source>
        <dbReference type="Pfam" id="PF02771"/>
    </source>
</evidence>
<dbReference type="Gene3D" id="2.40.110.10">
    <property type="entry name" value="Butyryl-CoA Dehydrogenase, subunit A, domain 2"/>
    <property type="match status" value="1"/>
</dbReference>
<dbReference type="PANTHER" id="PTHR48083:SF19">
    <property type="entry name" value="FLAVIN-DEPENDENT MONOOXYGENASE, OXYGENASE SUBUNIT HSAA"/>
    <property type="match status" value="1"/>
</dbReference>
<dbReference type="Gene3D" id="1.10.540.10">
    <property type="entry name" value="Acyl-CoA dehydrogenase/oxidase, N-terminal domain"/>
    <property type="match status" value="1"/>
</dbReference>
<evidence type="ECO:0000256" key="2">
    <source>
        <dbReference type="ARBA" id="ARBA00049661"/>
    </source>
</evidence>
<dbReference type="InterPro" id="IPR013786">
    <property type="entry name" value="AcylCoA_DH/ox_N"/>
</dbReference>
<comment type="similarity">
    <text evidence="2">Belongs to the HpaH/HsaA monooxygenase family.</text>
</comment>
<dbReference type="PIRSF" id="PIRSF016578">
    <property type="entry name" value="HsaA"/>
    <property type="match status" value="1"/>
</dbReference>
<dbReference type="GO" id="GO:0033539">
    <property type="term" value="P:fatty acid beta-oxidation using acyl-CoA dehydrogenase"/>
    <property type="evidence" value="ECO:0007669"/>
    <property type="project" value="TreeGrafter"/>
</dbReference>
<protein>
    <submittedName>
        <fullName evidence="5">Acyl-CoA dehydrogenase</fullName>
    </submittedName>
</protein>
<dbReference type="InterPro" id="IPR050741">
    <property type="entry name" value="Acyl-CoA_dehydrogenase"/>
</dbReference>
<feature type="domain" description="Acyl-CoA dehydrogenase C-terminal" evidence="4">
    <location>
        <begin position="238"/>
        <end position="368"/>
    </location>
</feature>
<evidence type="ECO:0000313" key="6">
    <source>
        <dbReference type="Proteomes" id="UP000199691"/>
    </source>
</evidence>
<organism evidence="5 6">
    <name type="scientific">Lentzea jiangxiensis</name>
    <dbReference type="NCBI Taxonomy" id="641025"/>
    <lineage>
        <taxon>Bacteria</taxon>
        <taxon>Bacillati</taxon>
        <taxon>Actinomycetota</taxon>
        <taxon>Actinomycetes</taxon>
        <taxon>Pseudonocardiales</taxon>
        <taxon>Pseudonocardiaceae</taxon>
        <taxon>Lentzea</taxon>
    </lineage>
</organism>
<dbReference type="STRING" id="641025.SAMN05421507_10348"/>
<keyword evidence="6" id="KW-1185">Reference proteome</keyword>
<sequence>MNSQSRTEFVQNASKLVPLLQSHALWHEENRRLHDDVVDAMTEAGLYRMRVPTRYGGLETDAGTTFETISQLALGDGSAAWNVAVNAVSCWLAGLFPDSVQDEVFADPDSRVCSVLSPTAMATPRDGGVVIKGGWQFVSNALHSKWQVVLAMGPTPDGSSLWPLMAVVPMSDLGIVDDWHPYGLRGTGSVTTVAEDVFVPAERVLPLVLVLQGQYASQANAGAPMFRAPLMVTGSATFTGTAIGLANAARENFFDRLPNRKITYTKYESQREAPITHLQVAEAAMKIDEATFQATRLAEHIDARQADEPWSVHERARARVALGRVFDLSKQAVEVLATASGGSSLYNTVPIQRILRDVQALNMHALMHPNTNYELYGRVLCGLEPNTDYL</sequence>
<dbReference type="Pfam" id="PF08028">
    <property type="entry name" value="Acyl-CoA_dh_2"/>
    <property type="match status" value="1"/>
</dbReference>
<dbReference type="InterPro" id="IPR009100">
    <property type="entry name" value="AcylCoA_DH/oxidase_NM_dom_sf"/>
</dbReference>
<dbReference type="Proteomes" id="UP000199691">
    <property type="component" value="Unassembled WGS sequence"/>
</dbReference>
<dbReference type="GO" id="GO:0050660">
    <property type="term" value="F:flavin adenine dinucleotide binding"/>
    <property type="evidence" value="ECO:0007669"/>
    <property type="project" value="InterPro"/>
</dbReference>
<dbReference type="GO" id="GO:0003995">
    <property type="term" value="F:acyl-CoA dehydrogenase activity"/>
    <property type="evidence" value="ECO:0007669"/>
    <property type="project" value="TreeGrafter"/>
</dbReference>
<dbReference type="RefSeq" id="WP_245733348.1">
    <property type="nucleotide sequence ID" value="NZ_FNIX01000003.1"/>
</dbReference>
<evidence type="ECO:0000259" key="4">
    <source>
        <dbReference type="Pfam" id="PF08028"/>
    </source>
</evidence>
<name>A0A1H0KSN4_9PSEU</name>
<dbReference type="InterPro" id="IPR037069">
    <property type="entry name" value="AcylCoA_DH/ox_N_sf"/>
</dbReference>
<accession>A0A1H0KSN4</accession>
<dbReference type="GO" id="GO:0005737">
    <property type="term" value="C:cytoplasm"/>
    <property type="evidence" value="ECO:0007669"/>
    <property type="project" value="TreeGrafter"/>
</dbReference>
<proteinExistence type="inferred from homology"/>
<dbReference type="SUPFAM" id="SSF56645">
    <property type="entry name" value="Acyl-CoA dehydrogenase NM domain-like"/>
    <property type="match status" value="1"/>
</dbReference>
<dbReference type="GO" id="GO:0016712">
    <property type="term" value="F:oxidoreductase activity, acting on paired donors, with incorporation or reduction of molecular oxygen, reduced flavin or flavoprotein as one donor, and incorporation of one atom of oxygen"/>
    <property type="evidence" value="ECO:0007669"/>
    <property type="project" value="TreeGrafter"/>
</dbReference>
<dbReference type="InterPro" id="IPR046373">
    <property type="entry name" value="Acyl-CoA_Oxase/DH_mid-dom_sf"/>
</dbReference>
<dbReference type="PANTHER" id="PTHR48083">
    <property type="entry name" value="MEDIUM-CHAIN SPECIFIC ACYL-COA DEHYDROGENASE, MITOCHONDRIAL-RELATED"/>
    <property type="match status" value="1"/>
</dbReference>
<dbReference type="Gene3D" id="1.20.140.10">
    <property type="entry name" value="Butyryl-CoA Dehydrogenase, subunit A, domain 3"/>
    <property type="match status" value="1"/>
</dbReference>
<dbReference type="InterPro" id="IPR013107">
    <property type="entry name" value="Acyl-CoA_DH_C"/>
</dbReference>
<dbReference type="EMBL" id="FNIX01000003">
    <property type="protein sequence ID" value="SDO58781.1"/>
    <property type="molecule type" value="Genomic_DNA"/>
</dbReference>
<gene>
    <name evidence="5" type="ORF">SAMN05421507_10348</name>
</gene>